<dbReference type="GO" id="GO:0017061">
    <property type="term" value="F:S-methyl-5-thioadenosine phosphorylase activity"/>
    <property type="evidence" value="ECO:0007669"/>
    <property type="project" value="InterPro"/>
</dbReference>
<dbReference type="InterPro" id="IPR035994">
    <property type="entry name" value="Nucleoside_phosphorylase_sf"/>
</dbReference>
<accession>A0A381RFW9</accession>
<sequence>MDQSEHSDVPTLIGVLGGTITTEDTNRVETTESSPTLFGNASAPLRTLEIGDSDVVFMARHGLPHTIAPHEINYRANLWTFYEASASAIIGMYTVGAIADNFIIGDIVIPNQIIDYTWGREGSFNSVLGLNHFDLSEPFDPVVRSQLISSALESGYSIHTSGTYGCTQGPRLETAAEIERLRRDGCDLVGMTAMPEVALARELNIPFGGLCLVVNAAAGRGDGPIQHHGISLAIERNSPNLLDIVGRAAHSLKEILR</sequence>
<dbReference type="Gene3D" id="3.40.50.1580">
    <property type="entry name" value="Nucleoside phosphorylase domain"/>
    <property type="match status" value="1"/>
</dbReference>
<reference evidence="4" key="1">
    <citation type="submission" date="2018-05" db="EMBL/GenBank/DDBJ databases">
        <authorList>
            <person name="Lanie J.A."/>
            <person name="Ng W.-L."/>
            <person name="Kazmierczak K.M."/>
            <person name="Andrzejewski T.M."/>
            <person name="Davidsen T.M."/>
            <person name="Wayne K.J."/>
            <person name="Tettelin H."/>
            <person name="Glass J.I."/>
            <person name="Rusch D."/>
            <person name="Podicherti R."/>
            <person name="Tsui H.-C.T."/>
            <person name="Winkler M.E."/>
        </authorList>
    </citation>
    <scope>NUCLEOTIDE SEQUENCE</scope>
</reference>
<dbReference type="NCBIfam" id="NF006599">
    <property type="entry name" value="PRK09136.1"/>
    <property type="match status" value="1"/>
</dbReference>
<dbReference type="GO" id="GO:0019509">
    <property type="term" value="P:L-methionine salvage from methylthioadenosine"/>
    <property type="evidence" value="ECO:0007669"/>
    <property type="project" value="TreeGrafter"/>
</dbReference>
<proteinExistence type="predicted"/>
<dbReference type="InterPro" id="IPR010044">
    <property type="entry name" value="MTAP"/>
</dbReference>
<dbReference type="Pfam" id="PF01048">
    <property type="entry name" value="PNP_UDP_1"/>
    <property type="match status" value="1"/>
</dbReference>
<organism evidence="4">
    <name type="scientific">marine metagenome</name>
    <dbReference type="NCBI Taxonomy" id="408172"/>
    <lineage>
        <taxon>unclassified sequences</taxon>
        <taxon>metagenomes</taxon>
        <taxon>ecological metagenomes</taxon>
    </lineage>
</organism>
<dbReference type="InterPro" id="IPR000845">
    <property type="entry name" value="Nucleoside_phosphorylase_d"/>
</dbReference>
<dbReference type="GO" id="GO:0009116">
    <property type="term" value="P:nucleoside metabolic process"/>
    <property type="evidence" value="ECO:0007669"/>
    <property type="project" value="InterPro"/>
</dbReference>
<dbReference type="AlphaFoldDB" id="A0A381RFW9"/>
<dbReference type="CDD" id="cd09010">
    <property type="entry name" value="MTAP_SsMTAPII_like_MTIP"/>
    <property type="match status" value="1"/>
</dbReference>
<feature type="domain" description="Nucleoside phosphorylase" evidence="3">
    <location>
        <begin position="36"/>
        <end position="246"/>
    </location>
</feature>
<keyword evidence="1" id="KW-0328">Glycosyltransferase</keyword>
<dbReference type="EMBL" id="UINC01001786">
    <property type="protein sequence ID" value="SUZ88767.1"/>
    <property type="molecule type" value="Genomic_DNA"/>
</dbReference>
<keyword evidence="2" id="KW-0808">Transferase</keyword>
<name>A0A381RFW9_9ZZZZ</name>
<dbReference type="SUPFAM" id="SSF53167">
    <property type="entry name" value="Purine and uridine phosphorylases"/>
    <property type="match status" value="1"/>
</dbReference>
<evidence type="ECO:0000256" key="2">
    <source>
        <dbReference type="ARBA" id="ARBA00022679"/>
    </source>
</evidence>
<evidence type="ECO:0000256" key="1">
    <source>
        <dbReference type="ARBA" id="ARBA00022676"/>
    </source>
</evidence>
<evidence type="ECO:0000259" key="3">
    <source>
        <dbReference type="Pfam" id="PF01048"/>
    </source>
</evidence>
<gene>
    <name evidence="4" type="ORF">METZ01_LOCUS41621</name>
</gene>
<dbReference type="GO" id="GO:0005829">
    <property type="term" value="C:cytosol"/>
    <property type="evidence" value="ECO:0007669"/>
    <property type="project" value="TreeGrafter"/>
</dbReference>
<dbReference type="PANTHER" id="PTHR42679:SF2">
    <property type="entry name" value="S-METHYL-5'-THIOADENOSINE PHOSPHORYLASE"/>
    <property type="match status" value="1"/>
</dbReference>
<dbReference type="PANTHER" id="PTHR42679">
    <property type="entry name" value="S-METHYL-5'-THIOADENOSINE PHOSPHORYLASE"/>
    <property type="match status" value="1"/>
</dbReference>
<evidence type="ECO:0000313" key="4">
    <source>
        <dbReference type="EMBL" id="SUZ88767.1"/>
    </source>
</evidence>
<protein>
    <recommendedName>
        <fullName evidence="3">Nucleoside phosphorylase domain-containing protein</fullName>
    </recommendedName>
</protein>